<dbReference type="STRING" id="1802391.A3D72_03775"/>
<dbReference type="AlphaFoldDB" id="A0A1F7U441"/>
<organism evidence="1 2">
    <name type="scientific">Candidatus Uhrbacteria bacterium RIFCSPHIGHO2_02_FULL_57_19</name>
    <dbReference type="NCBI Taxonomy" id="1802391"/>
    <lineage>
        <taxon>Bacteria</taxon>
        <taxon>Candidatus Uhriibacteriota</taxon>
    </lineage>
</organism>
<proteinExistence type="predicted"/>
<accession>A0A1F7U441</accession>
<evidence type="ECO:0000313" key="2">
    <source>
        <dbReference type="Proteomes" id="UP000176303"/>
    </source>
</evidence>
<protein>
    <submittedName>
        <fullName evidence="1">Uncharacterized protein</fullName>
    </submittedName>
</protein>
<evidence type="ECO:0000313" key="1">
    <source>
        <dbReference type="EMBL" id="OGL72628.1"/>
    </source>
</evidence>
<sequence length="150" mass="16998">MHQGVVWSAEALKKFFLLEKIVSEHGISGWEERIDLTGAGEFEIIQTSRNGNRWLVWKFEVDQRGPGDMTARVRMALEFGNEHDCAAVGVGYDAERNVWMADHRRLEASPEASKMAGEFRAGLLAEPEAREFIQAMITVFQRCEGGQNQR</sequence>
<dbReference type="Proteomes" id="UP000176303">
    <property type="component" value="Unassembled WGS sequence"/>
</dbReference>
<reference evidence="1 2" key="1">
    <citation type="journal article" date="2016" name="Nat. Commun.">
        <title>Thousands of microbial genomes shed light on interconnected biogeochemical processes in an aquifer system.</title>
        <authorList>
            <person name="Anantharaman K."/>
            <person name="Brown C.T."/>
            <person name="Hug L.A."/>
            <person name="Sharon I."/>
            <person name="Castelle C.J."/>
            <person name="Probst A.J."/>
            <person name="Thomas B.C."/>
            <person name="Singh A."/>
            <person name="Wilkins M.J."/>
            <person name="Karaoz U."/>
            <person name="Brodie E.L."/>
            <person name="Williams K.H."/>
            <person name="Hubbard S.S."/>
            <person name="Banfield J.F."/>
        </authorList>
    </citation>
    <scope>NUCLEOTIDE SEQUENCE [LARGE SCALE GENOMIC DNA]</scope>
</reference>
<dbReference type="EMBL" id="MGDZ01000056">
    <property type="protein sequence ID" value="OGL72628.1"/>
    <property type="molecule type" value="Genomic_DNA"/>
</dbReference>
<comment type="caution">
    <text evidence="1">The sequence shown here is derived from an EMBL/GenBank/DDBJ whole genome shotgun (WGS) entry which is preliminary data.</text>
</comment>
<name>A0A1F7U441_9BACT</name>
<gene>
    <name evidence="1" type="ORF">A3D72_03775</name>
</gene>